<accession>A0A822XJE1</accession>
<name>A0A822XJE1_NELNU</name>
<evidence type="ECO:0000313" key="3">
    <source>
        <dbReference type="Proteomes" id="UP000607653"/>
    </source>
</evidence>
<dbReference type="Gene3D" id="3.90.950.10">
    <property type="match status" value="1"/>
</dbReference>
<gene>
    <name evidence="2" type="ORF">HUJ06_023107</name>
</gene>
<reference evidence="2 3" key="1">
    <citation type="journal article" date="2020" name="Mol. Biol. Evol.">
        <title>Distinct Expression and Methylation Patterns for Genes with Different Fates following a Single Whole-Genome Duplication in Flowering Plants.</title>
        <authorList>
            <person name="Shi T."/>
            <person name="Rahmani R.S."/>
            <person name="Gugger P.F."/>
            <person name="Wang M."/>
            <person name="Li H."/>
            <person name="Zhang Y."/>
            <person name="Li Z."/>
            <person name="Wang Q."/>
            <person name="Van de Peer Y."/>
            <person name="Marchal K."/>
            <person name="Chen J."/>
        </authorList>
    </citation>
    <scope>NUCLEOTIDE SEQUENCE [LARGE SCALE GENOMIC DNA]</scope>
    <source>
        <tissue evidence="2">Leaf</tissue>
    </source>
</reference>
<keyword evidence="3" id="KW-1185">Reference proteome</keyword>
<evidence type="ECO:0000256" key="1">
    <source>
        <dbReference type="ARBA" id="ARBA00022801"/>
    </source>
</evidence>
<dbReference type="PANTHER" id="PTHR43213:SF4">
    <property type="entry name" value="7-METHYL-GTP PYROPHOSPHATASE"/>
    <property type="match status" value="1"/>
</dbReference>
<sequence>MATDTASFKIILGSKSMTRQNILTEMGYKFTIMTADIDEKAIRKEHPEDLVMALAEAKADAIISTLQNTDCKDKDAVPTLLITADQLLKVKSEKSHPTRKKHANSSEAILVGML</sequence>
<protein>
    <recommendedName>
        <fullName evidence="4">Maf-like protein DDB_G0281937</fullName>
    </recommendedName>
</protein>
<dbReference type="InterPro" id="IPR003697">
    <property type="entry name" value="Maf-like"/>
</dbReference>
<dbReference type="InterPro" id="IPR029001">
    <property type="entry name" value="ITPase-like_fam"/>
</dbReference>
<dbReference type="Proteomes" id="UP000607653">
    <property type="component" value="Unassembled WGS sequence"/>
</dbReference>
<evidence type="ECO:0008006" key="4">
    <source>
        <dbReference type="Google" id="ProtNLM"/>
    </source>
</evidence>
<dbReference type="PANTHER" id="PTHR43213">
    <property type="entry name" value="BIFUNCTIONAL DTTP/UTP PYROPHOSPHATASE/METHYLTRANSFERASE PROTEIN-RELATED"/>
    <property type="match status" value="1"/>
</dbReference>
<comment type="caution">
    <text evidence="2">The sequence shown here is derived from an EMBL/GenBank/DDBJ whole genome shotgun (WGS) entry which is preliminary data.</text>
</comment>
<dbReference type="AlphaFoldDB" id="A0A822XJE1"/>
<keyword evidence="1" id="KW-0378">Hydrolase</keyword>
<dbReference type="SUPFAM" id="SSF52972">
    <property type="entry name" value="ITPase-like"/>
    <property type="match status" value="1"/>
</dbReference>
<dbReference type="GO" id="GO:0047429">
    <property type="term" value="F:nucleoside triphosphate diphosphatase activity"/>
    <property type="evidence" value="ECO:0007669"/>
    <property type="project" value="InterPro"/>
</dbReference>
<organism evidence="2 3">
    <name type="scientific">Nelumbo nucifera</name>
    <name type="common">Sacred lotus</name>
    <dbReference type="NCBI Taxonomy" id="4432"/>
    <lineage>
        <taxon>Eukaryota</taxon>
        <taxon>Viridiplantae</taxon>
        <taxon>Streptophyta</taxon>
        <taxon>Embryophyta</taxon>
        <taxon>Tracheophyta</taxon>
        <taxon>Spermatophyta</taxon>
        <taxon>Magnoliopsida</taxon>
        <taxon>Proteales</taxon>
        <taxon>Nelumbonaceae</taxon>
        <taxon>Nelumbo</taxon>
    </lineage>
</organism>
<dbReference type="EMBL" id="DUZY01000001">
    <property type="protein sequence ID" value="DAD21644.1"/>
    <property type="molecule type" value="Genomic_DNA"/>
</dbReference>
<dbReference type="Pfam" id="PF02545">
    <property type="entry name" value="Maf"/>
    <property type="match status" value="1"/>
</dbReference>
<evidence type="ECO:0000313" key="2">
    <source>
        <dbReference type="EMBL" id="DAD21644.1"/>
    </source>
</evidence>
<proteinExistence type="predicted"/>